<reference evidence="4" key="1">
    <citation type="journal article" date="2020" name="Stud. Mycol.">
        <title>101 Dothideomycetes genomes: a test case for predicting lifestyles and emergence of pathogens.</title>
        <authorList>
            <person name="Haridas S."/>
            <person name="Albert R."/>
            <person name="Binder M."/>
            <person name="Bloem J."/>
            <person name="Labutti K."/>
            <person name="Salamov A."/>
            <person name="Andreopoulos B."/>
            <person name="Baker S."/>
            <person name="Barry K."/>
            <person name="Bills G."/>
            <person name="Bluhm B."/>
            <person name="Cannon C."/>
            <person name="Castanera R."/>
            <person name="Culley D."/>
            <person name="Daum C."/>
            <person name="Ezra D."/>
            <person name="Gonzalez J."/>
            <person name="Henrissat B."/>
            <person name="Kuo A."/>
            <person name="Liang C."/>
            <person name="Lipzen A."/>
            <person name="Lutzoni F."/>
            <person name="Magnuson J."/>
            <person name="Mondo S."/>
            <person name="Nolan M."/>
            <person name="Ohm R."/>
            <person name="Pangilinan J."/>
            <person name="Park H.-J."/>
            <person name="Ramirez L."/>
            <person name="Alfaro M."/>
            <person name="Sun H."/>
            <person name="Tritt A."/>
            <person name="Yoshinaga Y."/>
            <person name="Zwiers L.-H."/>
            <person name="Turgeon B."/>
            <person name="Goodwin S."/>
            <person name="Spatafora J."/>
            <person name="Crous P."/>
            <person name="Grigoriev I."/>
        </authorList>
    </citation>
    <scope>NUCLEOTIDE SEQUENCE</scope>
    <source>
        <strain evidence="4">CBS 115976</strain>
    </source>
</reference>
<evidence type="ECO:0000313" key="4">
    <source>
        <dbReference type="EMBL" id="KAF2670096.1"/>
    </source>
</evidence>
<proteinExistence type="predicted"/>
<evidence type="ECO:0000256" key="1">
    <source>
        <dbReference type="SAM" id="MobiDB-lite"/>
    </source>
</evidence>
<accession>A0A6A6UEN1</accession>
<evidence type="ECO:0000256" key="2">
    <source>
        <dbReference type="SAM" id="Phobius"/>
    </source>
</evidence>
<organism evidence="4 5">
    <name type="scientific">Microthyrium microscopicum</name>
    <dbReference type="NCBI Taxonomy" id="703497"/>
    <lineage>
        <taxon>Eukaryota</taxon>
        <taxon>Fungi</taxon>
        <taxon>Dikarya</taxon>
        <taxon>Ascomycota</taxon>
        <taxon>Pezizomycotina</taxon>
        <taxon>Dothideomycetes</taxon>
        <taxon>Dothideomycetes incertae sedis</taxon>
        <taxon>Microthyriales</taxon>
        <taxon>Microthyriaceae</taxon>
        <taxon>Microthyrium</taxon>
    </lineage>
</organism>
<sequence length="354" mass="36982">MKSLATKFMALKLFIIPLLAGTKAQGAGTCYFPTGNIANGYTACASTVPVSNCCPNGYTCFSNALCIITDAHGATSNAPVGTTLRAACTNPSWNFAICGSFCLSDANQSGKMDRCGSPNQYCCGADQDSGGCNCSNGNGTITVDPGVVQGVIGVFISASTSIPAFTTSTISANSTPSSQTSTLTSASTTGASALPFQQPKKKVTESIGFKVGISFGILLLVLPLIGWGLYRLHDRIKYHRTEMVAKKRQSINTNSTYVGSGNGNGYTGQFVMNNISPSRIQSPAPYNPNNDYEAAAPRGPSRSTTPANTLQSFESAQDTNPSTISGLTARPQSLDNPVYGHVPIPERPGSGERY</sequence>
<gene>
    <name evidence="4" type="ORF">BT63DRAFT_439213</name>
</gene>
<dbReference type="AlphaFoldDB" id="A0A6A6UEN1"/>
<evidence type="ECO:0000313" key="5">
    <source>
        <dbReference type="Proteomes" id="UP000799302"/>
    </source>
</evidence>
<evidence type="ECO:0000256" key="3">
    <source>
        <dbReference type="SAM" id="SignalP"/>
    </source>
</evidence>
<feature type="transmembrane region" description="Helical" evidence="2">
    <location>
        <begin position="207"/>
        <end position="230"/>
    </location>
</feature>
<dbReference type="Proteomes" id="UP000799302">
    <property type="component" value="Unassembled WGS sequence"/>
</dbReference>
<keyword evidence="2" id="KW-1133">Transmembrane helix</keyword>
<feature type="compositionally biased region" description="Polar residues" evidence="1">
    <location>
        <begin position="301"/>
        <end position="335"/>
    </location>
</feature>
<keyword evidence="5" id="KW-1185">Reference proteome</keyword>
<feature type="signal peptide" evidence="3">
    <location>
        <begin position="1"/>
        <end position="24"/>
    </location>
</feature>
<keyword evidence="2" id="KW-0812">Transmembrane</keyword>
<feature type="chain" id="PRO_5025562466" description="Mid2 domain-containing protein" evidence="3">
    <location>
        <begin position="25"/>
        <end position="354"/>
    </location>
</feature>
<keyword evidence="3" id="KW-0732">Signal</keyword>
<dbReference type="EMBL" id="MU004234">
    <property type="protein sequence ID" value="KAF2670096.1"/>
    <property type="molecule type" value="Genomic_DNA"/>
</dbReference>
<keyword evidence="2" id="KW-0472">Membrane</keyword>
<evidence type="ECO:0008006" key="6">
    <source>
        <dbReference type="Google" id="ProtNLM"/>
    </source>
</evidence>
<name>A0A6A6UEN1_9PEZI</name>
<feature type="region of interest" description="Disordered" evidence="1">
    <location>
        <begin position="277"/>
        <end position="354"/>
    </location>
</feature>
<dbReference type="OrthoDB" id="5215637at2759"/>
<protein>
    <recommendedName>
        <fullName evidence="6">Mid2 domain-containing protein</fullName>
    </recommendedName>
</protein>